<feature type="transmembrane region" description="Helical" evidence="1">
    <location>
        <begin position="49"/>
        <end position="72"/>
    </location>
</feature>
<evidence type="ECO:0000256" key="1">
    <source>
        <dbReference type="SAM" id="Phobius"/>
    </source>
</evidence>
<feature type="transmembrane region" description="Helical" evidence="1">
    <location>
        <begin position="20"/>
        <end position="37"/>
    </location>
</feature>
<dbReference type="RefSeq" id="WP_109675863.1">
    <property type="nucleotide sequence ID" value="NZ_CP086615.1"/>
</dbReference>
<gene>
    <name evidence="2" type="ORF">DEM34_02315</name>
</gene>
<dbReference type="AlphaFoldDB" id="A0A2U2N7H5"/>
<reference evidence="2 3" key="1">
    <citation type="submission" date="2018-05" db="EMBL/GenBank/DDBJ databases">
        <title>Spiribacter halobius sp. nov., a moderately halophilic bacterium isolated from marine solar saltern.</title>
        <authorList>
            <person name="Zheng W.-S."/>
            <person name="Lu D.-C."/>
            <person name="Du Z.-J."/>
        </authorList>
    </citation>
    <scope>NUCLEOTIDE SEQUENCE [LARGE SCALE GENOMIC DNA]</scope>
    <source>
        <strain evidence="2 3">E85</strain>
    </source>
</reference>
<organism evidence="2 3">
    <name type="scientific">Sediminicurvatus halobius</name>
    <dbReference type="NCBI Taxonomy" id="2182432"/>
    <lineage>
        <taxon>Bacteria</taxon>
        <taxon>Pseudomonadati</taxon>
        <taxon>Pseudomonadota</taxon>
        <taxon>Gammaproteobacteria</taxon>
        <taxon>Chromatiales</taxon>
        <taxon>Ectothiorhodospiraceae</taxon>
        <taxon>Sediminicurvatus</taxon>
    </lineage>
</organism>
<dbReference type="EMBL" id="QFFI01000003">
    <property type="protein sequence ID" value="PWG65135.1"/>
    <property type="molecule type" value="Genomic_DNA"/>
</dbReference>
<name>A0A2U2N7H5_9GAMM</name>
<dbReference type="Proteomes" id="UP000245474">
    <property type="component" value="Unassembled WGS sequence"/>
</dbReference>
<accession>A0A2U2N7H5</accession>
<proteinExistence type="predicted"/>
<evidence type="ECO:0000313" key="3">
    <source>
        <dbReference type="Proteomes" id="UP000245474"/>
    </source>
</evidence>
<keyword evidence="1" id="KW-0812">Transmembrane</keyword>
<keyword evidence="3" id="KW-1185">Reference proteome</keyword>
<keyword evidence="1" id="KW-0472">Membrane</keyword>
<keyword evidence="1" id="KW-1133">Transmembrane helix</keyword>
<dbReference type="OrthoDB" id="282116at2"/>
<comment type="caution">
    <text evidence="2">The sequence shown here is derived from an EMBL/GenBank/DDBJ whole genome shotgun (WGS) entry which is preliminary data.</text>
</comment>
<sequence>MSTGRTGRILEALVARRRPLRNATLVVMALLVLVDLFKEPAYERFPWDGIGGFIAFYGFISCVLIIVVSKALGYAFLYRREDYYDDAPQGTGRNARGDDGDA</sequence>
<evidence type="ECO:0000313" key="2">
    <source>
        <dbReference type="EMBL" id="PWG65135.1"/>
    </source>
</evidence>
<protein>
    <submittedName>
        <fullName evidence="2">Uncharacterized protein</fullName>
    </submittedName>
</protein>